<reference evidence="2" key="2">
    <citation type="submission" date="2025-08" db="UniProtKB">
        <authorList>
            <consortium name="RefSeq"/>
        </authorList>
    </citation>
    <scope>IDENTIFICATION</scope>
</reference>
<keyword evidence="1" id="KW-0732">Signal</keyword>
<reference evidence="2" key="1">
    <citation type="submission" date="2025-02" db="EMBL/GenBank/DDBJ databases">
        <authorList>
            <consortium name="NCBI Genome Project"/>
        </authorList>
    </citation>
    <scope>NUCLEOTIDE SEQUENCE</scope>
</reference>
<feature type="signal peptide" evidence="1">
    <location>
        <begin position="1"/>
        <end position="27"/>
    </location>
</feature>
<evidence type="ECO:0000313" key="2">
    <source>
        <dbReference type="RefSeq" id="XP_059606975.1"/>
    </source>
</evidence>
<dbReference type="VEuPathDB" id="FungiDB:An12g09620"/>
<organism evidence="2">
    <name type="scientific">Aspergillus niger</name>
    <dbReference type="NCBI Taxonomy" id="5061"/>
    <lineage>
        <taxon>Eukaryota</taxon>
        <taxon>Fungi</taxon>
        <taxon>Dikarya</taxon>
        <taxon>Ascomycota</taxon>
        <taxon>Pezizomycotina</taxon>
        <taxon>Eurotiomycetes</taxon>
        <taxon>Eurotiomycetidae</taxon>
        <taxon>Eurotiales</taxon>
        <taxon>Aspergillaceae</taxon>
        <taxon>Aspergillus</taxon>
        <taxon>Aspergillus subgen. Circumdati</taxon>
    </lineage>
</organism>
<dbReference type="RefSeq" id="XP_059606975.1">
    <property type="nucleotide sequence ID" value="XM_059743674.1"/>
</dbReference>
<proteinExistence type="predicted"/>
<accession>A0AAJ8C2U9</accession>
<name>A0AAJ8C2U9_ASPNG</name>
<dbReference type="GeneID" id="84592740"/>
<gene>
    <name evidence="2" type="ORF">An12g09620</name>
</gene>
<protein>
    <submittedName>
        <fullName evidence="2">Uncharacterized protein</fullName>
    </submittedName>
</protein>
<feature type="chain" id="PRO_5044854085" evidence="1">
    <location>
        <begin position="28"/>
        <end position="230"/>
    </location>
</feature>
<evidence type="ECO:0000256" key="1">
    <source>
        <dbReference type="SAM" id="SignalP"/>
    </source>
</evidence>
<dbReference type="KEGG" id="ang:An12g09620"/>
<dbReference type="AlphaFoldDB" id="A0AAJ8C2U9"/>
<sequence length="230" mass="25121">MVRINPGAFSWNQVLVFVLRAVPHAKASRHPAETELRKTLSRRVLPLAMPAQATRLITSVGVYASILRDMLRVSIDVQWVSGRVVGASEDKTALYTALLNRVQPQHVEGPAGVLAKTGPDESQLRILSGLRRACRHLRGDLSCQSRGYPCIPDELIISIAGEHLFIDRVGIIMPASDSINDTIVLIYHGHCSRGYLLGDAYRGEASLSGTEVDGGDLEFDKRIVWSGLTG</sequence>